<dbReference type="CDD" id="cd14014">
    <property type="entry name" value="STKc_PknB_like"/>
    <property type="match status" value="1"/>
</dbReference>
<feature type="compositionally biased region" description="Pro residues" evidence="8">
    <location>
        <begin position="304"/>
        <end position="313"/>
    </location>
</feature>
<feature type="region of interest" description="Disordered" evidence="8">
    <location>
        <begin position="296"/>
        <end position="318"/>
    </location>
</feature>
<comment type="similarity">
    <text evidence="1">Belongs to the protein kinase superfamily. NEK Ser/Thr protein kinase family. NIMA subfamily.</text>
</comment>
<evidence type="ECO:0000259" key="9">
    <source>
        <dbReference type="PROSITE" id="PS50011"/>
    </source>
</evidence>
<protein>
    <recommendedName>
        <fullName evidence="2">non-specific serine/threonine protein kinase</fullName>
        <ecNumber evidence="2">2.7.11.1</ecNumber>
    </recommendedName>
</protein>
<dbReference type="Pfam" id="PF00069">
    <property type="entry name" value="Pkinase"/>
    <property type="match status" value="1"/>
</dbReference>
<dbReference type="Gene3D" id="1.10.510.10">
    <property type="entry name" value="Transferase(Phosphotransferase) domain 1"/>
    <property type="match status" value="1"/>
</dbReference>
<reference evidence="10 11" key="1">
    <citation type="submission" date="2020-08" db="EMBL/GenBank/DDBJ databases">
        <title>Genomic Encyclopedia of Type Strains, Phase IV (KMG-IV): sequencing the most valuable type-strain genomes for metagenomic binning, comparative biology and taxonomic classification.</title>
        <authorList>
            <person name="Goeker M."/>
        </authorList>
    </citation>
    <scope>NUCLEOTIDE SEQUENCE [LARGE SCALE GENOMIC DNA]</scope>
    <source>
        <strain evidence="10 11">DSM 19979</strain>
    </source>
</reference>
<evidence type="ECO:0000256" key="1">
    <source>
        <dbReference type="ARBA" id="ARBA00010886"/>
    </source>
</evidence>
<comment type="caution">
    <text evidence="10">The sequence shown here is derived from an EMBL/GenBank/DDBJ whole genome shotgun (WGS) entry which is preliminary data.</text>
</comment>
<accession>A0A840A5U7</accession>
<dbReference type="InterPro" id="IPR008271">
    <property type="entry name" value="Ser/Thr_kinase_AS"/>
</dbReference>
<evidence type="ECO:0000256" key="3">
    <source>
        <dbReference type="ARBA" id="ARBA00022679"/>
    </source>
</evidence>
<dbReference type="SUPFAM" id="SSF56112">
    <property type="entry name" value="Protein kinase-like (PK-like)"/>
    <property type="match status" value="1"/>
</dbReference>
<dbReference type="SMART" id="SM00220">
    <property type="entry name" value="S_TKc"/>
    <property type="match status" value="1"/>
</dbReference>
<dbReference type="EC" id="2.7.11.1" evidence="2"/>
<dbReference type="EMBL" id="JACIDJ010000001">
    <property type="protein sequence ID" value="MBB3896611.1"/>
    <property type="molecule type" value="Genomic_DNA"/>
</dbReference>
<dbReference type="Gene3D" id="3.30.200.20">
    <property type="entry name" value="Phosphorylase Kinase, domain 1"/>
    <property type="match status" value="1"/>
</dbReference>
<dbReference type="InterPro" id="IPR000719">
    <property type="entry name" value="Prot_kinase_dom"/>
</dbReference>
<evidence type="ECO:0000256" key="2">
    <source>
        <dbReference type="ARBA" id="ARBA00012513"/>
    </source>
</evidence>
<dbReference type="AlphaFoldDB" id="A0A840A5U7"/>
<dbReference type="PROSITE" id="PS00108">
    <property type="entry name" value="PROTEIN_KINASE_ST"/>
    <property type="match status" value="1"/>
</dbReference>
<evidence type="ECO:0000256" key="7">
    <source>
        <dbReference type="PROSITE-ProRule" id="PRU10141"/>
    </source>
</evidence>
<proteinExistence type="inferred from homology"/>
<dbReference type="InterPro" id="IPR011009">
    <property type="entry name" value="Kinase-like_dom_sf"/>
</dbReference>
<keyword evidence="3 10" id="KW-0808">Transferase</keyword>
<evidence type="ECO:0000256" key="4">
    <source>
        <dbReference type="ARBA" id="ARBA00022741"/>
    </source>
</evidence>
<evidence type="ECO:0000256" key="8">
    <source>
        <dbReference type="SAM" id="MobiDB-lite"/>
    </source>
</evidence>
<dbReference type="InterPro" id="IPR017441">
    <property type="entry name" value="Protein_kinase_ATP_BS"/>
</dbReference>
<feature type="compositionally biased region" description="Pro residues" evidence="8">
    <location>
        <begin position="388"/>
        <end position="518"/>
    </location>
</feature>
<dbReference type="Proteomes" id="UP000553193">
    <property type="component" value="Unassembled WGS sequence"/>
</dbReference>
<feature type="binding site" evidence="7">
    <location>
        <position position="44"/>
    </location>
    <ligand>
        <name>ATP</name>
        <dbReference type="ChEBI" id="CHEBI:30616"/>
    </ligand>
</feature>
<organism evidence="10 11">
    <name type="scientific">Roseococcus suduntuyensis</name>
    <dbReference type="NCBI Taxonomy" id="455361"/>
    <lineage>
        <taxon>Bacteria</taxon>
        <taxon>Pseudomonadati</taxon>
        <taxon>Pseudomonadota</taxon>
        <taxon>Alphaproteobacteria</taxon>
        <taxon>Acetobacterales</taxon>
        <taxon>Roseomonadaceae</taxon>
        <taxon>Roseococcus</taxon>
    </lineage>
</organism>
<keyword evidence="6 7" id="KW-0067">ATP-binding</keyword>
<feature type="compositionally biased region" description="Pro residues" evidence="8">
    <location>
        <begin position="362"/>
        <end position="373"/>
    </location>
</feature>
<dbReference type="PANTHER" id="PTHR43671:SF13">
    <property type="entry name" value="SERINE_THREONINE-PROTEIN KINASE NEK2"/>
    <property type="match status" value="1"/>
</dbReference>
<keyword evidence="11" id="KW-1185">Reference proteome</keyword>
<name>A0A840A5U7_9PROT</name>
<evidence type="ECO:0000256" key="6">
    <source>
        <dbReference type="ARBA" id="ARBA00022840"/>
    </source>
</evidence>
<dbReference type="PROSITE" id="PS00107">
    <property type="entry name" value="PROTEIN_KINASE_ATP"/>
    <property type="match status" value="1"/>
</dbReference>
<dbReference type="PANTHER" id="PTHR43671">
    <property type="entry name" value="SERINE/THREONINE-PROTEIN KINASE NEK"/>
    <property type="match status" value="1"/>
</dbReference>
<dbReference type="GO" id="GO:0005524">
    <property type="term" value="F:ATP binding"/>
    <property type="evidence" value="ECO:0007669"/>
    <property type="project" value="UniProtKB-UniRule"/>
</dbReference>
<sequence length="737" mass="78205">MSETEPLPSGLPKRYQWQELLGRGGMGRVFAAFDTTIRRRVAIKLADPPIPGDPESMAAFQRFRREAQVAGGLKHEHIVGVYDFGEEQGTGWMVMELVEGGSLRDLIRGGTRLTLPEIVRLVVQVLDALAHCHDQGVIHCDIKPANIMLTVATSSGEVKLTDFGIARSRPEFADDVTVVAGARPPAESFIGTPAYMAPEQAKSLPFDHRVDIWATGVLLYELLTEKKPFTGDHPDAVTQAILTTEPEPPSRISFLATPAFDAVLARALAKDPAKRYPDARAFAAGLLEAARARRGDETRATAVAPPPAAPTPPAKKGGVSPALLAGAGLAVAAVVGAVIFLLPGGQAPPAPPQQQQALVLTPPSPQPEAPPAPALQTPPVAEPRPESASPPAPPVTQPQPPSEAPPAPPIAQPRPEPPPAPPVTPPPQAQPRPEPPVVQPRPEPEPPVVQPRPEPPPPVAQPRPEPPAPPVAQPRPEPSAPPVTQPRPEPPPPPVAQPRPEPPPPVAQPRPEPPPPVLVQPQAPVLVPAPAPAAILADILGRVRCGVVSQAPEGSGFVVNGFLHQDDATALRRAAAEANLTLRLAADVFDAPYCDVLAAIRPITAAPGAGLEVEPRARLLRRNDQMELALQMPPWAAHLNIWFVMHDGNALQLIRERPMAPGARVNMRETSPDFPWIIDEPFGLELVLVVASERPLFATPRPDEETVPALAAALEQARRGAGGQVAARAVMVETRAR</sequence>
<dbReference type="InterPro" id="IPR050660">
    <property type="entry name" value="NEK_Ser/Thr_kinase"/>
</dbReference>
<dbReference type="GO" id="GO:0004674">
    <property type="term" value="F:protein serine/threonine kinase activity"/>
    <property type="evidence" value="ECO:0007669"/>
    <property type="project" value="UniProtKB-EC"/>
</dbReference>
<evidence type="ECO:0000313" key="11">
    <source>
        <dbReference type="Proteomes" id="UP000553193"/>
    </source>
</evidence>
<keyword evidence="4 7" id="KW-0547">Nucleotide-binding</keyword>
<feature type="region of interest" description="Disordered" evidence="8">
    <location>
        <begin position="348"/>
        <end position="518"/>
    </location>
</feature>
<dbReference type="RefSeq" id="WP_184381586.1">
    <property type="nucleotide sequence ID" value="NZ_JACIDJ010000001.1"/>
</dbReference>
<evidence type="ECO:0000256" key="5">
    <source>
        <dbReference type="ARBA" id="ARBA00022777"/>
    </source>
</evidence>
<feature type="domain" description="Protein kinase" evidence="9">
    <location>
        <begin position="15"/>
        <end position="287"/>
    </location>
</feature>
<keyword evidence="5 10" id="KW-0418">Kinase</keyword>
<evidence type="ECO:0000313" key="10">
    <source>
        <dbReference type="EMBL" id="MBB3896611.1"/>
    </source>
</evidence>
<dbReference type="PRINTS" id="PR01217">
    <property type="entry name" value="PRICHEXTENSN"/>
</dbReference>
<dbReference type="PROSITE" id="PS50011">
    <property type="entry name" value="PROTEIN_KINASE_DOM"/>
    <property type="match status" value="1"/>
</dbReference>
<gene>
    <name evidence="10" type="ORF">GGQ83_000037</name>
</gene>